<evidence type="ECO:0000256" key="7">
    <source>
        <dbReference type="SAM" id="MobiDB-lite"/>
    </source>
</evidence>
<feature type="region of interest" description="Disordered" evidence="7">
    <location>
        <begin position="209"/>
        <end position="293"/>
    </location>
</feature>
<feature type="region of interest" description="Disordered" evidence="7">
    <location>
        <begin position="119"/>
        <end position="171"/>
    </location>
</feature>
<dbReference type="PANTHER" id="PTHR11501:SF18">
    <property type="entry name" value="MICROTUBULE-ASSOCIATED PROTEIN"/>
    <property type="match status" value="1"/>
</dbReference>
<dbReference type="GO" id="GO:0005874">
    <property type="term" value="C:microtubule"/>
    <property type="evidence" value="ECO:0007669"/>
    <property type="project" value="UniProtKB-KW"/>
</dbReference>
<keyword evidence="9" id="KW-1185">Reference proteome</keyword>
<dbReference type="RefSeq" id="XP_014158490.1">
    <property type="nucleotide sequence ID" value="XM_014303015.1"/>
</dbReference>
<evidence type="ECO:0000256" key="3">
    <source>
        <dbReference type="ARBA" id="ARBA00022553"/>
    </source>
</evidence>
<evidence type="ECO:0000256" key="4">
    <source>
        <dbReference type="ARBA" id="ARBA00022737"/>
    </source>
</evidence>
<dbReference type="PANTHER" id="PTHR11501">
    <property type="entry name" value="MICROTUBULE-ASSOCIATED PROTEIN"/>
    <property type="match status" value="1"/>
</dbReference>
<dbReference type="GO" id="GO:0000226">
    <property type="term" value="P:microtubule cytoskeleton organization"/>
    <property type="evidence" value="ECO:0007669"/>
    <property type="project" value="TreeGrafter"/>
</dbReference>
<accession>A0A0L0G8P1</accession>
<dbReference type="InterPro" id="IPR027324">
    <property type="entry name" value="MAP2/MAP4/Tau"/>
</dbReference>
<proteinExistence type="predicted"/>
<keyword evidence="5 6" id="KW-0206">Cytoskeleton</keyword>
<feature type="compositionally biased region" description="Basic and acidic residues" evidence="7">
    <location>
        <begin position="228"/>
        <end position="245"/>
    </location>
</feature>
<keyword evidence="2 6" id="KW-0963">Cytoplasm</keyword>
<evidence type="ECO:0000256" key="5">
    <source>
        <dbReference type="ARBA" id="ARBA00023212"/>
    </source>
</evidence>
<feature type="compositionally biased region" description="Low complexity" evidence="7">
    <location>
        <begin position="7"/>
        <end position="26"/>
    </location>
</feature>
<dbReference type="OrthoDB" id="9378527at2759"/>
<keyword evidence="6" id="KW-0493">Microtubule</keyword>
<feature type="compositionally biased region" description="Polar residues" evidence="7">
    <location>
        <begin position="49"/>
        <end position="72"/>
    </location>
</feature>
<dbReference type="STRING" id="667725.A0A0L0G8P1"/>
<dbReference type="PROSITE" id="PS00229">
    <property type="entry name" value="TAU_MAP_1"/>
    <property type="match status" value="1"/>
</dbReference>
<comment type="subcellular location">
    <subcellularLocation>
        <location evidence="1 6">Cytoplasm</location>
        <location evidence="1 6">Cytoskeleton</location>
    </subcellularLocation>
</comment>
<dbReference type="GO" id="GO:0008017">
    <property type="term" value="F:microtubule binding"/>
    <property type="evidence" value="ECO:0007669"/>
    <property type="project" value="InterPro"/>
</dbReference>
<evidence type="ECO:0000313" key="8">
    <source>
        <dbReference type="EMBL" id="KNC84588.1"/>
    </source>
</evidence>
<dbReference type="PROSITE" id="PS51491">
    <property type="entry name" value="TAU_MAP_2"/>
    <property type="match status" value="2"/>
</dbReference>
<dbReference type="eggNOG" id="KOG2418">
    <property type="taxonomic scope" value="Eukaryota"/>
</dbReference>
<feature type="compositionally biased region" description="Polar residues" evidence="7">
    <location>
        <begin position="247"/>
        <end position="262"/>
    </location>
</feature>
<feature type="compositionally biased region" description="Low complexity" evidence="7">
    <location>
        <begin position="263"/>
        <end position="284"/>
    </location>
</feature>
<name>A0A0L0G8P1_9EUKA</name>
<organism evidence="8 9">
    <name type="scientific">Sphaeroforma arctica JP610</name>
    <dbReference type="NCBI Taxonomy" id="667725"/>
    <lineage>
        <taxon>Eukaryota</taxon>
        <taxon>Ichthyosporea</taxon>
        <taxon>Ichthyophonida</taxon>
        <taxon>Sphaeroforma</taxon>
    </lineage>
</organism>
<reference evidence="8 9" key="1">
    <citation type="submission" date="2011-02" db="EMBL/GenBank/DDBJ databases">
        <title>The Genome Sequence of Sphaeroforma arctica JP610.</title>
        <authorList>
            <consortium name="The Broad Institute Genome Sequencing Platform"/>
            <person name="Russ C."/>
            <person name="Cuomo C."/>
            <person name="Young S.K."/>
            <person name="Zeng Q."/>
            <person name="Gargeya S."/>
            <person name="Alvarado L."/>
            <person name="Berlin A."/>
            <person name="Chapman S.B."/>
            <person name="Chen Z."/>
            <person name="Freedman E."/>
            <person name="Gellesch M."/>
            <person name="Goldberg J."/>
            <person name="Griggs A."/>
            <person name="Gujja S."/>
            <person name="Heilman E."/>
            <person name="Heiman D."/>
            <person name="Howarth C."/>
            <person name="Mehta T."/>
            <person name="Neiman D."/>
            <person name="Pearson M."/>
            <person name="Roberts A."/>
            <person name="Saif S."/>
            <person name="Shea T."/>
            <person name="Shenoy N."/>
            <person name="Sisk P."/>
            <person name="Stolte C."/>
            <person name="Sykes S."/>
            <person name="White J."/>
            <person name="Yandava C."/>
            <person name="Burger G."/>
            <person name="Gray M.W."/>
            <person name="Holland P.W.H."/>
            <person name="King N."/>
            <person name="Lang F.B.F."/>
            <person name="Roger A.J."/>
            <person name="Ruiz-Trillo I."/>
            <person name="Haas B."/>
            <person name="Nusbaum C."/>
            <person name="Birren B."/>
        </authorList>
    </citation>
    <scope>NUCLEOTIDE SEQUENCE [LARGE SCALE GENOMIC DNA]</scope>
    <source>
        <strain evidence="8 9">JP610</strain>
    </source>
</reference>
<feature type="region of interest" description="Disordered" evidence="7">
    <location>
        <begin position="1"/>
        <end position="74"/>
    </location>
</feature>
<evidence type="ECO:0000313" key="9">
    <source>
        <dbReference type="Proteomes" id="UP000054560"/>
    </source>
</evidence>
<dbReference type="EMBL" id="KQ241754">
    <property type="protein sequence ID" value="KNC84588.1"/>
    <property type="molecule type" value="Genomic_DNA"/>
</dbReference>
<gene>
    <name evidence="8" type="ORF">SARC_03207</name>
</gene>
<evidence type="ECO:0000256" key="1">
    <source>
        <dbReference type="ARBA" id="ARBA00004245"/>
    </source>
</evidence>
<keyword evidence="3" id="KW-0597">Phosphoprotein</keyword>
<dbReference type="Pfam" id="PF00418">
    <property type="entry name" value="Tubulin-binding"/>
    <property type="match status" value="2"/>
</dbReference>
<evidence type="ECO:0000256" key="2">
    <source>
        <dbReference type="ARBA" id="ARBA00022490"/>
    </source>
</evidence>
<sequence>MSDEKVPQVQSQTVTTTDTQADVTPTKVPDMHVSKIPVHAHTEPKRRTNPSGLGTSYVRSPQRSPAGSNTTLDELELPRMDFSLKNFVPKSAAELYKETSERKKTDKYAHVKSRVGSFDNIGYKSGSMSTGKPKQKITSQRAHYENVQAKVSSHNKNFKPSEPKPLPDVPKKKLDFSHVRAKVGSLENVDHTPAQSKFKMPNTKLTFKESAKSRVGSLDNIDHVPGGGDKKIETQKLNYRHKDISAKVNSLPSSKKNSVENMSGSGKRSASASVVSKVSASDKGVPNFEVGPTDVDALTQGLQKLEVEEKAMSEPALHVSS</sequence>
<protein>
    <recommendedName>
        <fullName evidence="6">Microtubule-associated protein</fullName>
    </recommendedName>
</protein>
<dbReference type="InterPro" id="IPR001084">
    <property type="entry name" value="MAP_tubulin-bd_rpt"/>
</dbReference>
<feature type="compositionally biased region" description="Polar residues" evidence="7">
    <location>
        <begin position="126"/>
        <end position="141"/>
    </location>
</feature>
<dbReference type="AlphaFoldDB" id="A0A0L0G8P1"/>
<dbReference type="GeneID" id="25903711"/>
<evidence type="ECO:0000256" key="6">
    <source>
        <dbReference type="RuleBase" id="RU000686"/>
    </source>
</evidence>
<dbReference type="Proteomes" id="UP000054560">
    <property type="component" value="Unassembled WGS sequence"/>
</dbReference>
<keyword evidence="4" id="KW-0677">Repeat</keyword>